<reference evidence="3" key="1">
    <citation type="submission" date="2017-01" db="EMBL/GenBank/DDBJ databases">
        <authorList>
            <person name="Varghese N."/>
            <person name="Submissions S."/>
        </authorList>
    </citation>
    <scope>NUCLEOTIDE SEQUENCE [LARGE SCALE GENOMIC DNA]</scope>
    <source>
        <strain evidence="3">DSM 17126</strain>
    </source>
</reference>
<dbReference type="SMART" id="SM01321">
    <property type="entry name" value="Y1_Tnp"/>
    <property type="match status" value="1"/>
</dbReference>
<dbReference type="Gene3D" id="3.30.70.1290">
    <property type="entry name" value="Transposase IS200-like"/>
    <property type="match status" value="1"/>
</dbReference>
<evidence type="ECO:0000313" key="3">
    <source>
        <dbReference type="Proteomes" id="UP000186373"/>
    </source>
</evidence>
<evidence type="ECO:0000259" key="1">
    <source>
        <dbReference type="SMART" id="SM01321"/>
    </source>
</evidence>
<dbReference type="AlphaFoldDB" id="A0A1N7ICJ9"/>
<protein>
    <submittedName>
        <fullName evidence="2">Transposase IS200 like</fullName>
    </submittedName>
</protein>
<evidence type="ECO:0000313" key="2">
    <source>
        <dbReference type="EMBL" id="SIS34785.1"/>
    </source>
</evidence>
<dbReference type="SUPFAM" id="SSF143422">
    <property type="entry name" value="Transposase IS200-like"/>
    <property type="match status" value="1"/>
</dbReference>
<dbReference type="EMBL" id="FTNY01000003">
    <property type="protein sequence ID" value="SIS34785.1"/>
    <property type="molecule type" value="Genomic_DNA"/>
</dbReference>
<name>A0A1N7ICJ9_9FLAO</name>
<dbReference type="Proteomes" id="UP000186373">
    <property type="component" value="Unassembled WGS sequence"/>
</dbReference>
<keyword evidence="3" id="KW-1185">Reference proteome</keyword>
<accession>A0A1N7ICJ9</accession>
<dbReference type="OrthoDB" id="9788881at2"/>
<dbReference type="GO" id="GO:0004803">
    <property type="term" value="F:transposase activity"/>
    <property type="evidence" value="ECO:0007669"/>
    <property type="project" value="InterPro"/>
</dbReference>
<dbReference type="GO" id="GO:0003677">
    <property type="term" value="F:DNA binding"/>
    <property type="evidence" value="ECO:0007669"/>
    <property type="project" value="InterPro"/>
</dbReference>
<dbReference type="InterPro" id="IPR036515">
    <property type="entry name" value="Transposase_17_sf"/>
</dbReference>
<feature type="domain" description="Transposase IS200-like" evidence="1">
    <location>
        <begin position="10"/>
        <end position="155"/>
    </location>
</feature>
<dbReference type="PANTHER" id="PTHR34322:SF2">
    <property type="entry name" value="TRANSPOSASE IS200-LIKE DOMAIN-CONTAINING PROTEIN"/>
    <property type="match status" value="1"/>
</dbReference>
<dbReference type="Pfam" id="PF01797">
    <property type="entry name" value="Y1_Tnp"/>
    <property type="match status" value="1"/>
</dbReference>
<proteinExistence type="predicted"/>
<dbReference type="InterPro" id="IPR002686">
    <property type="entry name" value="Transposase_17"/>
</dbReference>
<dbReference type="RefSeq" id="WP_076506876.1">
    <property type="nucleotide sequence ID" value="NZ_FTNY01000003.1"/>
</dbReference>
<dbReference type="GO" id="GO:0006313">
    <property type="term" value="P:DNA transposition"/>
    <property type="evidence" value="ECO:0007669"/>
    <property type="project" value="InterPro"/>
</dbReference>
<sequence length="213" mass="25194">MTDIRTTPIEADRFYHIYNRGINGENIFKSDRNYLFFLNKISEFLIPVCDIYAYCLMPNHFHILVKVKSDSELSSLVKVLNLDKAKSVDNHSNQKGLHDPQNIFSKQFARIFNSYSQAFNKENKRHGALIESPFKRKLITSDEYLINVIIYIHQNPQNHFLMSEFSKYNFSSYPSILSDSKTLLKRDEVIELFDNRENFVLSHRKVVDFDYEF</sequence>
<dbReference type="PANTHER" id="PTHR34322">
    <property type="entry name" value="TRANSPOSASE, Y1_TNP DOMAIN-CONTAINING"/>
    <property type="match status" value="1"/>
</dbReference>
<gene>
    <name evidence="2" type="ORF">SAMN05421639_10370</name>
</gene>
<organism evidence="2 3">
    <name type="scientific">Chryseobacterium shigense</name>
    <dbReference type="NCBI Taxonomy" id="297244"/>
    <lineage>
        <taxon>Bacteria</taxon>
        <taxon>Pseudomonadati</taxon>
        <taxon>Bacteroidota</taxon>
        <taxon>Flavobacteriia</taxon>
        <taxon>Flavobacteriales</taxon>
        <taxon>Weeksellaceae</taxon>
        <taxon>Chryseobacterium group</taxon>
        <taxon>Chryseobacterium</taxon>
    </lineage>
</organism>